<sequence length="195" mass="21311">MHQSVLSLVILLIVMTCSSCGTAQKLSKKQMEARISTLEQENRQMRHELEFIKFQIERLVETLPQPAKGAGAHQGGARPLNHQGGSSQVAANATALVFEKTIHDFGKIKEGESVTYTFKFKNTGEHPLIISNARGSCGCTVPKWPKEAIAPGEEGEIQVIFNSRGKKGKQHKSITLTANTDPANTRLYIKAEVGS</sequence>
<dbReference type="Proteomes" id="UP001060919">
    <property type="component" value="Chromosome"/>
</dbReference>
<feature type="chain" id="PRO_5037333620" evidence="3">
    <location>
        <begin position="24"/>
        <end position="195"/>
    </location>
</feature>
<organism evidence="4 5">
    <name type="scientific">Aureispira anguillae</name>
    <dbReference type="NCBI Taxonomy" id="2864201"/>
    <lineage>
        <taxon>Bacteria</taxon>
        <taxon>Pseudomonadati</taxon>
        <taxon>Bacteroidota</taxon>
        <taxon>Saprospiria</taxon>
        <taxon>Saprospirales</taxon>
        <taxon>Saprospiraceae</taxon>
        <taxon>Aureispira</taxon>
    </lineage>
</organism>
<keyword evidence="5" id="KW-1185">Reference proteome</keyword>
<feature type="region of interest" description="Disordered" evidence="2">
    <location>
        <begin position="66"/>
        <end position="85"/>
    </location>
</feature>
<protein>
    <submittedName>
        <fullName evidence="4">DUF1573 domain-containing protein</fullName>
    </submittedName>
</protein>
<dbReference type="PANTHER" id="PTHR37833:SF1">
    <property type="entry name" value="SIGNAL PEPTIDE PROTEIN"/>
    <property type="match status" value="1"/>
</dbReference>
<evidence type="ECO:0000256" key="3">
    <source>
        <dbReference type="SAM" id="SignalP"/>
    </source>
</evidence>
<dbReference type="AlphaFoldDB" id="A0A915YGQ7"/>
<evidence type="ECO:0000256" key="1">
    <source>
        <dbReference type="SAM" id="Coils"/>
    </source>
</evidence>
<evidence type="ECO:0000313" key="5">
    <source>
        <dbReference type="Proteomes" id="UP001060919"/>
    </source>
</evidence>
<keyword evidence="1" id="KW-0175">Coiled coil</keyword>
<dbReference type="Gene3D" id="2.60.40.10">
    <property type="entry name" value="Immunoglobulins"/>
    <property type="match status" value="1"/>
</dbReference>
<evidence type="ECO:0000313" key="4">
    <source>
        <dbReference type="EMBL" id="BDS12839.1"/>
    </source>
</evidence>
<dbReference type="EMBL" id="AP026867">
    <property type="protein sequence ID" value="BDS12839.1"/>
    <property type="molecule type" value="Genomic_DNA"/>
</dbReference>
<evidence type="ECO:0000256" key="2">
    <source>
        <dbReference type="SAM" id="MobiDB-lite"/>
    </source>
</evidence>
<dbReference type="InterPro" id="IPR013783">
    <property type="entry name" value="Ig-like_fold"/>
</dbReference>
<dbReference type="InterPro" id="IPR011467">
    <property type="entry name" value="DUF1573"/>
</dbReference>
<dbReference type="PANTHER" id="PTHR37833">
    <property type="entry name" value="LIPOPROTEIN-RELATED"/>
    <property type="match status" value="1"/>
</dbReference>
<dbReference type="RefSeq" id="WP_264788186.1">
    <property type="nucleotide sequence ID" value="NZ_AP026867.1"/>
</dbReference>
<accession>A0A915YGQ7</accession>
<dbReference type="Pfam" id="PF07610">
    <property type="entry name" value="DUF1573"/>
    <property type="match status" value="1"/>
</dbReference>
<dbReference type="KEGG" id="aup:AsAng_0035640"/>
<reference evidence="4" key="1">
    <citation type="submission" date="2022-09" db="EMBL/GenBank/DDBJ databases">
        <title>Aureispira anguillicida sp. nov., isolated from Leptocephalus of Japanese eel Anguilla japonica.</title>
        <authorList>
            <person name="Yuasa K."/>
            <person name="Mekata T."/>
            <person name="Ikunari K."/>
        </authorList>
    </citation>
    <scope>NUCLEOTIDE SEQUENCE</scope>
    <source>
        <strain evidence="4">EL160426</strain>
    </source>
</reference>
<feature type="signal peptide" evidence="3">
    <location>
        <begin position="1"/>
        <end position="23"/>
    </location>
</feature>
<keyword evidence="3" id="KW-0732">Signal</keyword>
<proteinExistence type="predicted"/>
<name>A0A915YGQ7_9BACT</name>
<gene>
    <name evidence="4" type="ORF">AsAng_0035640</name>
</gene>
<feature type="coiled-coil region" evidence="1">
    <location>
        <begin position="28"/>
        <end position="55"/>
    </location>
</feature>